<evidence type="ECO:0000313" key="1">
    <source>
        <dbReference type="EMBL" id="MEQ1403561.1"/>
    </source>
</evidence>
<gene>
    <name evidence="1" type="ORF">ABK249_01325</name>
</gene>
<accession>A0ABV0LVE7</accession>
<dbReference type="EMBL" id="JBEAAL010000001">
    <property type="protein sequence ID" value="MEQ1403561.1"/>
    <property type="molecule type" value="Genomic_DNA"/>
</dbReference>
<keyword evidence="2" id="KW-1185">Reference proteome</keyword>
<evidence type="ECO:0000313" key="2">
    <source>
        <dbReference type="Proteomes" id="UP001496627"/>
    </source>
</evidence>
<organism evidence="1 2">
    <name type="scientific">Neorhizobium phenanthreniclasticum</name>
    <dbReference type="NCBI Taxonomy" id="3157917"/>
    <lineage>
        <taxon>Bacteria</taxon>
        <taxon>Pseudomonadati</taxon>
        <taxon>Pseudomonadota</taxon>
        <taxon>Alphaproteobacteria</taxon>
        <taxon>Hyphomicrobiales</taxon>
        <taxon>Rhizobiaceae</taxon>
        <taxon>Rhizobium/Agrobacterium group</taxon>
        <taxon>Neorhizobium</taxon>
    </lineage>
</organism>
<sequence>MLLEAVQYAATHAVTPKAFRPFIRSSVSLWSRAGRCAKAWAPHEENCKAFIRETTDGMKQKRTAVVLGSGLLRDVPIKELSKQFDTVVLVDLVHLASVRMWLKAGRLRNVRLISRDLSGFEDAVAGKPVEPLAFLRQVPYLDLVVSANILSQIGVGAKRRLEREKRQGKDEIVRALILAHLDGLTTLPCRTVLLTDTSYRVTDRKEIVREEADLLCGVPAPIAKRKWIWPVAPYGELSRDCQAIHEVIARSSS</sequence>
<protein>
    <submittedName>
        <fullName evidence="1">Uncharacterized protein</fullName>
    </submittedName>
</protein>
<dbReference type="Proteomes" id="UP001496627">
    <property type="component" value="Unassembled WGS sequence"/>
</dbReference>
<reference evidence="1 2" key="1">
    <citation type="submission" date="2024-05" db="EMBL/GenBank/DDBJ databases">
        <title>Neorhizobium sp. Rsf11, a plant growth promoting and heavy metal resistant PAH-degrader.</title>
        <authorList>
            <person name="Golubev S.N."/>
            <person name="Muratova A.Y."/>
            <person name="Markelova M.I."/>
        </authorList>
    </citation>
    <scope>NUCLEOTIDE SEQUENCE [LARGE SCALE GENOMIC DNA]</scope>
    <source>
        <strain evidence="1 2">Rsf11</strain>
    </source>
</reference>
<name>A0ABV0LVE7_9HYPH</name>
<comment type="caution">
    <text evidence="1">The sequence shown here is derived from an EMBL/GenBank/DDBJ whole genome shotgun (WGS) entry which is preliminary data.</text>
</comment>
<dbReference type="RefSeq" id="WP_348861989.1">
    <property type="nucleotide sequence ID" value="NZ_JBEAAL010000001.1"/>
</dbReference>
<proteinExistence type="predicted"/>